<feature type="transmembrane region" description="Helical" evidence="1">
    <location>
        <begin position="48"/>
        <end position="67"/>
    </location>
</feature>
<accession>A0A218ZFS8</accession>
<evidence type="ECO:0000313" key="2">
    <source>
        <dbReference type="EMBL" id="OWP06604.1"/>
    </source>
</evidence>
<proteinExistence type="predicted"/>
<reference evidence="2 3" key="1">
    <citation type="submission" date="2017-04" db="EMBL/GenBank/DDBJ databases">
        <title>Draft genome sequence of Marssonina coronaria NL1: causal agent of apple blotch.</title>
        <authorList>
            <person name="Cheng Q."/>
        </authorList>
    </citation>
    <scope>NUCLEOTIDE SEQUENCE [LARGE SCALE GENOMIC DNA]</scope>
    <source>
        <strain evidence="2 3">NL1</strain>
    </source>
</reference>
<dbReference type="Proteomes" id="UP000242519">
    <property type="component" value="Unassembled WGS sequence"/>
</dbReference>
<comment type="caution">
    <text evidence="2">The sequence shown here is derived from an EMBL/GenBank/DDBJ whole genome shotgun (WGS) entry which is preliminary data.</text>
</comment>
<sequence length="105" mass="11017">MAPRTTGAMTQNVKSPVDHVTAALLFLAVGPSHQPSLRLTVAVGHLLHPSSLLAVALGLALFIVVATRSPTPSIVRKVTAAEEIGSPRPAAATYRDFSDIPITQR</sequence>
<evidence type="ECO:0000313" key="3">
    <source>
        <dbReference type="Proteomes" id="UP000242519"/>
    </source>
</evidence>
<keyword evidence="3" id="KW-1185">Reference proteome</keyword>
<name>A0A218ZFS8_9HELO</name>
<protein>
    <submittedName>
        <fullName evidence="2">Uncharacterized protein</fullName>
    </submittedName>
</protein>
<keyword evidence="1" id="KW-0472">Membrane</keyword>
<dbReference type="AlphaFoldDB" id="A0A218ZFS8"/>
<keyword evidence="1" id="KW-0812">Transmembrane</keyword>
<dbReference type="EMBL" id="MZNU01000038">
    <property type="protein sequence ID" value="OWP06604.1"/>
    <property type="molecule type" value="Genomic_DNA"/>
</dbReference>
<dbReference type="InParanoid" id="A0A218ZFS8"/>
<organism evidence="2 3">
    <name type="scientific">Diplocarpon coronariae</name>
    <dbReference type="NCBI Taxonomy" id="2795749"/>
    <lineage>
        <taxon>Eukaryota</taxon>
        <taxon>Fungi</taxon>
        <taxon>Dikarya</taxon>
        <taxon>Ascomycota</taxon>
        <taxon>Pezizomycotina</taxon>
        <taxon>Leotiomycetes</taxon>
        <taxon>Helotiales</taxon>
        <taxon>Drepanopezizaceae</taxon>
        <taxon>Diplocarpon</taxon>
    </lineage>
</organism>
<gene>
    <name evidence="2" type="ORF">B2J93_5083</name>
</gene>
<evidence type="ECO:0000256" key="1">
    <source>
        <dbReference type="SAM" id="Phobius"/>
    </source>
</evidence>
<keyword evidence="1" id="KW-1133">Transmembrane helix</keyword>